<dbReference type="InterPro" id="IPR002559">
    <property type="entry name" value="Transposase_11"/>
</dbReference>
<sequence length="183" mass="20232">GQRQVAAKSGESACFTDLLEPLNVHGAVVTADALHTVREHADWLVTTKNADYIMIVKGNQKHLHRQLKHLPWSQVPLGEATRDHAHGRDEIRRLKVCTVDGLLFPHAAQAVQVKRRRTDQVTGKTTITTVYAVSRIHDSGKPEAEHCSATSRLREGAPRSTMWSTGRRSTALPRLVRIGTAQG</sequence>
<evidence type="ECO:0000313" key="4">
    <source>
        <dbReference type="Proteomes" id="UP001597083"/>
    </source>
</evidence>
<feature type="non-terminal residue" evidence="3">
    <location>
        <position position="1"/>
    </location>
</feature>
<feature type="compositionally biased region" description="Basic and acidic residues" evidence="1">
    <location>
        <begin position="141"/>
        <end position="157"/>
    </location>
</feature>
<keyword evidence="4" id="KW-1185">Reference proteome</keyword>
<dbReference type="NCBIfam" id="NF033564">
    <property type="entry name" value="transpos_ISAs1"/>
    <property type="match status" value="1"/>
</dbReference>
<dbReference type="PANTHER" id="PTHR30298">
    <property type="entry name" value="H REPEAT-ASSOCIATED PREDICTED TRANSPOSASE"/>
    <property type="match status" value="1"/>
</dbReference>
<dbReference type="Proteomes" id="UP001597083">
    <property type="component" value="Unassembled WGS sequence"/>
</dbReference>
<evidence type="ECO:0000256" key="1">
    <source>
        <dbReference type="SAM" id="MobiDB-lite"/>
    </source>
</evidence>
<reference evidence="4" key="1">
    <citation type="journal article" date="2019" name="Int. J. Syst. Evol. Microbiol.">
        <title>The Global Catalogue of Microorganisms (GCM) 10K type strain sequencing project: providing services to taxonomists for standard genome sequencing and annotation.</title>
        <authorList>
            <consortium name="The Broad Institute Genomics Platform"/>
            <consortium name="The Broad Institute Genome Sequencing Center for Infectious Disease"/>
            <person name="Wu L."/>
            <person name="Ma J."/>
        </authorList>
    </citation>
    <scope>NUCLEOTIDE SEQUENCE [LARGE SCALE GENOMIC DNA]</scope>
    <source>
        <strain evidence="4">JCM 31696</strain>
    </source>
</reference>
<dbReference type="InterPro" id="IPR047647">
    <property type="entry name" value="ISAs1_transpos"/>
</dbReference>
<organism evidence="3 4">
    <name type="scientific">Actinomadura adrarensis</name>
    <dbReference type="NCBI Taxonomy" id="1819600"/>
    <lineage>
        <taxon>Bacteria</taxon>
        <taxon>Bacillati</taxon>
        <taxon>Actinomycetota</taxon>
        <taxon>Actinomycetes</taxon>
        <taxon>Streptosporangiales</taxon>
        <taxon>Thermomonosporaceae</taxon>
        <taxon>Actinomadura</taxon>
    </lineage>
</organism>
<dbReference type="PANTHER" id="PTHR30298:SF0">
    <property type="entry name" value="PROTEIN YBFL-RELATED"/>
    <property type="match status" value="1"/>
</dbReference>
<evidence type="ECO:0000259" key="2">
    <source>
        <dbReference type="Pfam" id="PF01609"/>
    </source>
</evidence>
<dbReference type="Pfam" id="PF01609">
    <property type="entry name" value="DDE_Tnp_1"/>
    <property type="match status" value="1"/>
</dbReference>
<feature type="region of interest" description="Disordered" evidence="1">
    <location>
        <begin position="141"/>
        <end position="167"/>
    </location>
</feature>
<protein>
    <submittedName>
        <fullName evidence="3">ISAs1 family transposase</fullName>
    </submittedName>
</protein>
<dbReference type="EMBL" id="JBHTIR010003122">
    <property type="protein sequence ID" value="MFD0854706.1"/>
    <property type="molecule type" value="Genomic_DNA"/>
</dbReference>
<dbReference type="InterPro" id="IPR051698">
    <property type="entry name" value="Transposase_11-like"/>
</dbReference>
<feature type="domain" description="Transposase IS4-like" evidence="2">
    <location>
        <begin position="6"/>
        <end position="94"/>
    </location>
</feature>
<gene>
    <name evidence="3" type="ORF">ACFQ07_20880</name>
</gene>
<accession>A0ABW3CJI5</accession>
<evidence type="ECO:0000313" key="3">
    <source>
        <dbReference type="EMBL" id="MFD0854706.1"/>
    </source>
</evidence>
<proteinExistence type="predicted"/>
<name>A0ABW3CJI5_9ACTN</name>
<comment type="caution">
    <text evidence="3">The sequence shown here is derived from an EMBL/GenBank/DDBJ whole genome shotgun (WGS) entry which is preliminary data.</text>
</comment>